<proteinExistence type="predicted"/>
<evidence type="ECO:0000313" key="1">
    <source>
        <dbReference type="EMBL" id="JAP08348.1"/>
    </source>
</evidence>
<feature type="non-terminal residue" evidence="1">
    <location>
        <position position="1"/>
    </location>
</feature>
<reference evidence="1" key="1">
    <citation type="submission" date="2015-12" db="EMBL/GenBank/DDBJ databases">
        <title>Gene expression during late stages of embryo sac development: a critical building block for successful pollen-pistil interactions.</title>
        <authorList>
            <person name="Liu Y."/>
            <person name="Joly V."/>
            <person name="Sabar M."/>
            <person name="Matton D.P."/>
        </authorList>
    </citation>
    <scope>NUCLEOTIDE SEQUENCE</scope>
</reference>
<dbReference type="AlphaFoldDB" id="A0A0V0GJN6"/>
<protein>
    <submittedName>
        <fullName evidence="1">Putative ovule protein</fullName>
    </submittedName>
</protein>
<dbReference type="EMBL" id="GEDG01037070">
    <property type="protein sequence ID" value="JAP08348.1"/>
    <property type="molecule type" value="Transcribed_RNA"/>
</dbReference>
<sequence length="61" mass="7177">QKHNIPSVIPQVEYEEGGEYATLPIPCEGKRRFQRTLNSSKTYQNQYETEIQQQRSHVGRK</sequence>
<name>A0A0V0GJN6_SOLCH</name>
<organism evidence="1">
    <name type="scientific">Solanum chacoense</name>
    <name type="common">Chaco potato</name>
    <dbReference type="NCBI Taxonomy" id="4108"/>
    <lineage>
        <taxon>Eukaryota</taxon>
        <taxon>Viridiplantae</taxon>
        <taxon>Streptophyta</taxon>
        <taxon>Embryophyta</taxon>
        <taxon>Tracheophyta</taxon>
        <taxon>Spermatophyta</taxon>
        <taxon>Magnoliopsida</taxon>
        <taxon>eudicotyledons</taxon>
        <taxon>Gunneridae</taxon>
        <taxon>Pentapetalae</taxon>
        <taxon>asterids</taxon>
        <taxon>lamiids</taxon>
        <taxon>Solanales</taxon>
        <taxon>Solanaceae</taxon>
        <taxon>Solanoideae</taxon>
        <taxon>Solaneae</taxon>
        <taxon>Solanum</taxon>
    </lineage>
</organism>
<accession>A0A0V0GJN6</accession>